<dbReference type="GO" id="GO:0003924">
    <property type="term" value="F:GTPase activity"/>
    <property type="evidence" value="ECO:0007669"/>
    <property type="project" value="InterPro"/>
</dbReference>
<keyword evidence="2" id="KW-0342">GTP-binding</keyword>
<dbReference type="STRING" id="5762.D2VHJ4"/>
<dbReference type="Pfam" id="PF00071">
    <property type="entry name" value="Ras"/>
    <property type="match status" value="1"/>
</dbReference>
<dbReference type="Proteomes" id="UP000006671">
    <property type="component" value="Unassembled WGS sequence"/>
</dbReference>
<dbReference type="PROSITE" id="PS51420">
    <property type="entry name" value="RHO"/>
    <property type="match status" value="1"/>
</dbReference>
<dbReference type="eggNOG" id="KOG0393">
    <property type="taxonomic scope" value="Eukaryota"/>
</dbReference>
<dbReference type="OrthoDB" id="8830751at2759"/>
<keyword evidence="4" id="KW-1185">Reference proteome</keyword>
<evidence type="ECO:0000313" key="4">
    <source>
        <dbReference type="Proteomes" id="UP000006671"/>
    </source>
</evidence>
<organism evidence="4">
    <name type="scientific">Naegleria gruberi</name>
    <name type="common">Amoeba</name>
    <dbReference type="NCBI Taxonomy" id="5762"/>
    <lineage>
        <taxon>Eukaryota</taxon>
        <taxon>Discoba</taxon>
        <taxon>Heterolobosea</taxon>
        <taxon>Tetramitia</taxon>
        <taxon>Eutetramitia</taxon>
        <taxon>Vahlkampfiidae</taxon>
        <taxon>Naegleria</taxon>
    </lineage>
</organism>
<evidence type="ECO:0000256" key="2">
    <source>
        <dbReference type="ARBA" id="ARBA00023134"/>
    </source>
</evidence>
<dbReference type="SUPFAM" id="SSF52540">
    <property type="entry name" value="P-loop containing nucleoside triphosphate hydrolases"/>
    <property type="match status" value="1"/>
</dbReference>
<dbReference type="NCBIfam" id="TIGR00231">
    <property type="entry name" value="small_GTP"/>
    <property type="match status" value="1"/>
</dbReference>
<dbReference type="InParanoid" id="D2VHJ4"/>
<evidence type="ECO:0000256" key="1">
    <source>
        <dbReference type="ARBA" id="ARBA00022741"/>
    </source>
</evidence>
<dbReference type="PANTHER" id="PTHR24072">
    <property type="entry name" value="RHO FAMILY GTPASE"/>
    <property type="match status" value="1"/>
</dbReference>
<dbReference type="VEuPathDB" id="AmoebaDB:NAEGRDRAFT_68347"/>
<sequence length="410" mass="48212">MSVIDDDNFFLLENRLDQASIICILEFLNRNEINNLASLIYRSDSTEIEKGFYNETYLDLKFGNCLMIYCWKDEFWEDYMNEKIMRINKLLRKSITPIEIFNDDDWNDGGNIRLKFIKYMWKRIGSENWRLIQKTRHDRKLYIHSLSDKLSKIAKLNKRFKTPECEGLIRERIEQACFIEEDSLSKYLKEPMIVDNLNESIQYEKWVSMGMNVGKTSLFMTISGVEFPFEYTPKVFDGYNAAVLVSCINKKGEERKVSFHFGFWDTVGNEEYDKLRPLGYPDTTIFTLNYAINDWSSLKQLAEHLLWESTLSEPNATFVVVSTKNDLKEECYWNSLLDPLLMEEAISPEDGIMFTKSIGAISFIETSSKTKKGIEYLLQKLVLLRLIHLQHLKSIEKQKQDDTKRKCSVQ</sequence>
<dbReference type="AlphaFoldDB" id="D2VHJ4"/>
<dbReference type="PROSITE" id="PS51421">
    <property type="entry name" value="RAS"/>
    <property type="match status" value="1"/>
</dbReference>
<dbReference type="GO" id="GO:0005525">
    <property type="term" value="F:GTP binding"/>
    <property type="evidence" value="ECO:0007669"/>
    <property type="project" value="UniProtKB-KW"/>
</dbReference>
<dbReference type="RefSeq" id="XP_002676342.1">
    <property type="nucleotide sequence ID" value="XM_002676296.1"/>
</dbReference>
<dbReference type="InterPro" id="IPR001806">
    <property type="entry name" value="Small_GTPase"/>
</dbReference>
<dbReference type="InterPro" id="IPR005225">
    <property type="entry name" value="Small_GTP-bd"/>
</dbReference>
<dbReference type="GeneID" id="8862193"/>
<dbReference type="EMBL" id="GG738872">
    <property type="protein sequence ID" value="EFC43598.1"/>
    <property type="molecule type" value="Genomic_DNA"/>
</dbReference>
<proteinExistence type="predicted"/>
<evidence type="ECO:0000313" key="3">
    <source>
        <dbReference type="EMBL" id="EFC43598.1"/>
    </source>
</evidence>
<dbReference type="KEGG" id="ngr:NAEGRDRAFT_68347"/>
<dbReference type="Gene3D" id="3.40.50.300">
    <property type="entry name" value="P-loop containing nucleotide triphosphate hydrolases"/>
    <property type="match status" value="1"/>
</dbReference>
<accession>D2VHJ4</accession>
<gene>
    <name evidence="3" type="ORF">NAEGRDRAFT_68347</name>
</gene>
<dbReference type="PROSITE" id="PS51419">
    <property type="entry name" value="RAB"/>
    <property type="match status" value="1"/>
</dbReference>
<protein>
    <submittedName>
        <fullName evidence="3">Rho family small GTPase</fullName>
    </submittedName>
</protein>
<reference evidence="3 4" key="1">
    <citation type="journal article" date="2010" name="Cell">
        <title>The genome of Naegleria gruberi illuminates early eukaryotic versatility.</title>
        <authorList>
            <person name="Fritz-Laylin L.K."/>
            <person name="Prochnik S.E."/>
            <person name="Ginger M.L."/>
            <person name="Dacks J.B."/>
            <person name="Carpenter M.L."/>
            <person name="Field M.C."/>
            <person name="Kuo A."/>
            <person name="Paredez A."/>
            <person name="Chapman J."/>
            <person name="Pham J."/>
            <person name="Shu S."/>
            <person name="Neupane R."/>
            <person name="Cipriano M."/>
            <person name="Mancuso J."/>
            <person name="Tu H."/>
            <person name="Salamov A."/>
            <person name="Lindquist E."/>
            <person name="Shapiro H."/>
            <person name="Lucas S."/>
            <person name="Grigoriev I.V."/>
            <person name="Cande W.Z."/>
            <person name="Fulton C."/>
            <person name="Rokhsar D.S."/>
            <person name="Dawson S.C."/>
        </authorList>
    </citation>
    <scope>NUCLEOTIDE SEQUENCE [LARGE SCALE GENOMIC DNA]</scope>
    <source>
        <strain evidence="3 4">NEG-M</strain>
    </source>
</reference>
<name>D2VHJ4_NAEGR</name>
<keyword evidence="1" id="KW-0547">Nucleotide-binding</keyword>
<dbReference type="PRINTS" id="PR00449">
    <property type="entry name" value="RASTRNSFRMNG"/>
</dbReference>
<dbReference type="InterPro" id="IPR003578">
    <property type="entry name" value="Small_GTPase_Rho"/>
</dbReference>
<dbReference type="GO" id="GO:0007264">
    <property type="term" value="P:small GTPase-mediated signal transduction"/>
    <property type="evidence" value="ECO:0007669"/>
    <property type="project" value="InterPro"/>
</dbReference>
<dbReference type="SMART" id="SM00174">
    <property type="entry name" value="RHO"/>
    <property type="match status" value="1"/>
</dbReference>
<dbReference type="InterPro" id="IPR027417">
    <property type="entry name" value="P-loop_NTPase"/>
</dbReference>